<accession>A0A919S6Q1</accession>
<organism evidence="1 2">
    <name type="scientific">Winogradskya consettensis</name>
    <dbReference type="NCBI Taxonomy" id="113560"/>
    <lineage>
        <taxon>Bacteria</taxon>
        <taxon>Bacillati</taxon>
        <taxon>Actinomycetota</taxon>
        <taxon>Actinomycetes</taxon>
        <taxon>Micromonosporales</taxon>
        <taxon>Micromonosporaceae</taxon>
        <taxon>Winogradskya</taxon>
    </lineage>
</organism>
<keyword evidence="2" id="KW-1185">Reference proteome</keyword>
<name>A0A919S6Q1_9ACTN</name>
<gene>
    <name evidence="1" type="ORF">Aco04nite_02670</name>
</gene>
<dbReference type="InterPro" id="IPR025633">
    <property type="entry name" value="DUF4291"/>
</dbReference>
<dbReference type="EMBL" id="BOQP01000002">
    <property type="protein sequence ID" value="GIM66613.1"/>
    <property type="molecule type" value="Genomic_DNA"/>
</dbReference>
<evidence type="ECO:0000313" key="2">
    <source>
        <dbReference type="Proteomes" id="UP000680865"/>
    </source>
</evidence>
<sequence>MQQTAVPVRQVRAVYTPETVTVYQAYPVQIAMAAAKAGRFVPPFKRDRMSWIQLSYLWMMHRCQWTTAEGQERVLAVEITREGFEWALAHACLAQYDHTFHAEREAWTHALKESPVRVQWEPERSLELKQLPYRTLQVGLGVDVIDKYVQEWTVGITDVTHKARQIGALVRKGDEYRAEAMLPDERPYPLPAALAAALHISTT</sequence>
<dbReference type="Pfam" id="PF14124">
    <property type="entry name" value="DUF4291"/>
    <property type="match status" value="1"/>
</dbReference>
<evidence type="ECO:0000313" key="1">
    <source>
        <dbReference type="EMBL" id="GIM66613.1"/>
    </source>
</evidence>
<proteinExistence type="predicted"/>
<dbReference type="PANTHER" id="PTHR38567">
    <property type="entry name" value="DUF4291 DOMAIN-CONTAINING PROTEIN"/>
    <property type="match status" value="1"/>
</dbReference>
<protein>
    <recommendedName>
        <fullName evidence="3">DUF4291 domain-containing protein</fullName>
    </recommendedName>
</protein>
<comment type="caution">
    <text evidence="1">The sequence shown here is derived from an EMBL/GenBank/DDBJ whole genome shotgun (WGS) entry which is preliminary data.</text>
</comment>
<dbReference type="AlphaFoldDB" id="A0A919S6Q1"/>
<dbReference type="Proteomes" id="UP000680865">
    <property type="component" value="Unassembled WGS sequence"/>
</dbReference>
<dbReference type="RefSeq" id="WP_244875660.1">
    <property type="nucleotide sequence ID" value="NZ_BAAATW010000001.1"/>
</dbReference>
<dbReference type="PANTHER" id="PTHR38567:SF1">
    <property type="entry name" value="DUF4291 DOMAIN-CONTAINING PROTEIN"/>
    <property type="match status" value="1"/>
</dbReference>
<evidence type="ECO:0008006" key="3">
    <source>
        <dbReference type="Google" id="ProtNLM"/>
    </source>
</evidence>
<reference evidence="1" key="1">
    <citation type="submission" date="2021-03" db="EMBL/GenBank/DDBJ databases">
        <title>Whole genome shotgun sequence of Actinoplanes consettensis NBRC 14913.</title>
        <authorList>
            <person name="Komaki H."/>
            <person name="Tamura T."/>
        </authorList>
    </citation>
    <scope>NUCLEOTIDE SEQUENCE</scope>
    <source>
        <strain evidence="1">NBRC 14913</strain>
    </source>
</reference>